<feature type="compositionally biased region" description="Low complexity" evidence="1">
    <location>
        <begin position="16"/>
        <end position="27"/>
    </location>
</feature>
<organism evidence="2 3">
    <name type="scientific">Biomphalaria pfeifferi</name>
    <name type="common">Bloodfluke planorb</name>
    <name type="synonym">Freshwater snail</name>
    <dbReference type="NCBI Taxonomy" id="112525"/>
    <lineage>
        <taxon>Eukaryota</taxon>
        <taxon>Metazoa</taxon>
        <taxon>Spiralia</taxon>
        <taxon>Lophotrochozoa</taxon>
        <taxon>Mollusca</taxon>
        <taxon>Gastropoda</taxon>
        <taxon>Heterobranchia</taxon>
        <taxon>Euthyneura</taxon>
        <taxon>Panpulmonata</taxon>
        <taxon>Hygrophila</taxon>
        <taxon>Lymnaeoidea</taxon>
        <taxon>Planorbidae</taxon>
        <taxon>Biomphalaria</taxon>
    </lineage>
</organism>
<reference evidence="2" key="1">
    <citation type="journal article" date="2023" name="PLoS Negl. Trop. Dis.">
        <title>A genome sequence for Biomphalaria pfeifferi, the major vector snail for the human-infecting parasite Schistosoma mansoni.</title>
        <authorList>
            <person name="Bu L."/>
            <person name="Lu L."/>
            <person name="Laidemitt M.R."/>
            <person name="Zhang S.M."/>
            <person name="Mutuku M."/>
            <person name="Mkoji G."/>
            <person name="Steinauer M."/>
            <person name="Loker E.S."/>
        </authorList>
    </citation>
    <scope>NUCLEOTIDE SEQUENCE</scope>
    <source>
        <strain evidence="2">KasaAsao</strain>
    </source>
</reference>
<feature type="compositionally biased region" description="Basic and acidic residues" evidence="1">
    <location>
        <begin position="1"/>
        <end position="10"/>
    </location>
</feature>
<feature type="compositionally biased region" description="Low complexity" evidence="1">
    <location>
        <begin position="71"/>
        <end position="85"/>
    </location>
</feature>
<feature type="region of interest" description="Disordered" evidence="1">
    <location>
        <begin position="1"/>
        <end position="92"/>
    </location>
</feature>
<protein>
    <submittedName>
        <fullName evidence="2">Phosphatidylinositol 3-kinase 2</fullName>
    </submittedName>
</protein>
<keyword evidence="3" id="KW-1185">Reference proteome</keyword>
<evidence type="ECO:0000313" key="2">
    <source>
        <dbReference type="EMBL" id="KAK0064021.1"/>
    </source>
</evidence>
<proteinExistence type="predicted"/>
<gene>
    <name evidence="2" type="ORF">Bpfe_006706</name>
</gene>
<sequence length="626" mass="69981">MALSEARYEKVSPVMTTDSVGDVSTSSYHGLSQKPLSGVNGNNNNNNYNNNNNNNKHLQRESETTPVNTESLPSTKVSKTPSPTSNLGYNGDIKDTMGNTFGYPKNDTDRGVTQQCRTSVTPERLSVSSVLPERSRIHGNGIHESDFVGVVASVEHDQVKPSTLASRTMHAPDSTETRRRNFSSSSLPVNLMTSTIEEVDDGDYTRAPPAGYSSQRSYSYSGTGSPSPKVPIRALRREARVPSLNSPPRTRRPGPLVGLDRSLSDHTTRVGHLKDLDIVGESFDSRYPWQKDVAIQCYLQNDCPCHPYLHRAMSGPAMYTYFRSLSLSSNSPASSPPHTTRRPALHTYGRSSSHSDLIQQHSAYGSAPDLPPGHMYQRHCVLSRSNSTTTPNCFDATMLAGTAYCNSSKRANFWRRPRPSSMGAVENIRYQHELTKFRELHNLRRDRKSDPQLVVSPGCRRRVAEDSGSISDLESILENPSDRPWDISRQTSITSLDYDDDYMQYAEGSENSESLGGEFSEDFRSREDVLPSPPISPRNWATFDDEDDIVDSDDSMHVLEERKSKTRKRLQRSKVSAQILGLVYDMHHALTTCSTCTQMLVSTHCNTRCVFLKRNPNYNLTFDNIY</sequence>
<dbReference type="AlphaFoldDB" id="A0AAD8C0A1"/>
<feature type="compositionally biased region" description="Low complexity" evidence="1">
    <location>
        <begin position="211"/>
        <end position="227"/>
    </location>
</feature>
<dbReference type="Proteomes" id="UP001233172">
    <property type="component" value="Unassembled WGS sequence"/>
</dbReference>
<dbReference type="EMBL" id="JASAOG010000019">
    <property type="protein sequence ID" value="KAK0064021.1"/>
    <property type="molecule type" value="Genomic_DNA"/>
</dbReference>
<comment type="caution">
    <text evidence="2">The sequence shown here is derived from an EMBL/GenBank/DDBJ whole genome shotgun (WGS) entry which is preliminary data.</text>
</comment>
<evidence type="ECO:0000313" key="3">
    <source>
        <dbReference type="Proteomes" id="UP001233172"/>
    </source>
</evidence>
<feature type="compositionally biased region" description="Low complexity" evidence="1">
    <location>
        <begin position="40"/>
        <end position="55"/>
    </location>
</feature>
<evidence type="ECO:0000256" key="1">
    <source>
        <dbReference type="SAM" id="MobiDB-lite"/>
    </source>
</evidence>
<accession>A0AAD8C0A1</accession>
<feature type="region of interest" description="Disordered" evidence="1">
    <location>
        <begin position="330"/>
        <end position="352"/>
    </location>
</feature>
<name>A0AAD8C0A1_BIOPF</name>
<feature type="compositionally biased region" description="Polar residues" evidence="1">
    <location>
        <begin position="182"/>
        <end position="196"/>
    </location>
</feature>
<reference evidence="2" key="2">
    <citation type="submission" date="2023-04" db="EMBL/GenBank/DDBJ databases">
        <authorList>
            <person name="Bu L."/>
            <person name="Lu L."/>
            <person name="Laidemitt M.R."/>
            <person name="Zhang S.M."/>
            <person name="Mutuku M."/>
            <person name="Mkoji G."/>
            <person name="Steinauer M."/>
            <person name="Loker E.S."/>
        </authorList>
    </citation>
    <scope>NUCLEOTIDE SEQUENCE</scope>
    <source>
        <strain evidence="2">KasaAsao</strain>
        <tissue evidence="2">Whole Snail</tissue>
    </source>
</reference>
<feature type="region of interest" description="Disordered" evidence="1">
    <location>
        <begin position="159"/>
        <end position="263"/>
    </location>
</feature>